<sequence length="579" mass="66481">MQPNYNDENSIKMSQKVISYADLSIINSALKAIKADLREVNLELGSLNNKHDHLKDDLLTLANSFADFVEADLKNKALQLAETRQGNLKQDLQIKFGYYAEIRRMATGILHGVDVGIVSDDTLKHATEEIMIKAPHYWLAPALIVLTSWIRDDQSTTNKALHESLKRDDYKTTLFMMLIMRRLERNEACLQWMKRYFLHQDPHHLDREFIVILEAITTGVFQPASHQLMITHIKNWIEQLTQTDNYIDKQKIQWISFFKTQSSPSSKNYILLEEFAGNWTELQLSLSKARSHTPLDLHFKNIFENTADYSEATKVQLDEILSLLVTNFDDEELPLQNEVRLNQLIIQTDGDKMAAQALMNNEKHIFDEKVDFLQLLTNAAFDPEQSGATKVTQALAVSISQPWIVEAHDTFTAEYRNNIEEKVELIIDGFKTSTTDGTDEEMQLKRHQKYWADFLENELKKLSVPYAVTGIGIFISMISLAIFKLGMLGIIGAVTGLLIAGNSIYTYRKNKRKAIENITERERKSKEVLRGCIAEVVDYRKEYSMEDRKAEVLRHTLLSIAPEDFSSNSRDTRNILQPS</sequence>
<keyword evidence="1" id="KW-0175">Coiled coil</keyword>
<evidence type="ECO:0000313" key="3">
    <source>
        <dbReference type="EMBL" id="AKK72445.1"/>
    </source>
</evidence>
<evidence type="ECO:0000256" key="2">
    <source>
        <dbReference type="SAM" id="Phobius"/>
    </source>
</evidence>
<dbReference type="KEGG" id="cgn:OK18_07220"/>
<feature type="coiled-coil region" evidence="1">
    <location>
        <begin position="30"/>
        <end position="57"/>
    </location>
</feature>
<name>A0A0G3M1C9_CHRGL</name>
<protein>
    <submittedName>
        <fullName evidence="3">Uncharacterized protein</fullName>
    </submittedName>
</protein>
<proteinExistence type="predicted"/>
<dbReference type="STRING" id="1324352.OK18_07220"/>
<dbReference type="PATRIC" id="fig|1324352.5.peg.1522"/>
<evidence type="ECO:0000256" key="1">
    <source>
        <dbReference type="SAM" id="Coils"/>
    </source>
</evidence>
<feature type="transmembrane region" description="Helical" evidence="2">
    <location>
        <begin position="489"/>
        <end position="507"/>
    </location>
</feature>
<evidence type="ECO:0000313" key="4">
    <source>
        <dbReference type="Proteomes" id="UP000035213"/>
    </source>
</evidence>
<keyword evidence="2" id="KW-1133">Transmembrane helix</keyword>
<dbReference type="Proteomes" id="UP000035213">
    <property type="component" value="Chromosome"/>
</dbReference>
<organism evidence="3 4">
    <name type="scientific">Chryseobacterium gallinarum</name>
    <dbReference type="NCBI Taxonomy" id="1324352"/>
    <lineage>
        <taxon>Bacteria</taxon>
        <taxon>Pseudomonadati</taxon>
        <taxon>Bacteroidota</taxon>
        <taxon>Flavobacteriia</taxon>
        <taxon>Flavobacteriales</taxon>
        <taxon>Weeksellaceae</taxon>
        <taxon>Chryseobacterium group</taxon>
        <taxon>Chryseobacterium</taxon>
    </lineage>
</organism>
<dbReference type="AlphaFoldDB" id="A0A0G3M1C9"/>
<gene>
    <name evidence="3" type="ORF">OK18_07220</name>
</gene>
<keyword evidence="2" id="KW-0472">Membrane</keyword>
<dbReference type="EMBL" id="CP009928">
    <property type="protein sequence ID" value="AKK72445.1"/>
    <property type="molecule type" value="Genomic_DNA"/>
</dbReference>
<accession>A0A0G3M1C9</accession>
<keyword evidence="2" id="KW-0812">Transmembrane</keyword>
<reference evidence="3 4" key="1">
    <citation type="submission" date="2014-11" db="EMBL/GenBank/DDBJ databases">
        <authorList>
            <person name="Park G.-S."/>
            <person name="Hong S.-J."/>
            <person name="Jung B.K."/>
            <person name="Khan A.R."/>
            <person name="Kwak Y."/>
            <person name="Shin J.-H."/>
        </authorList>
    </citation>
    <scope>NUCLEOTIDE SEQUENCE [LARGE SCALE GENOMIC DNA]</scope>
    <source>
        <strain evidence="3 4">DSM 27622</strain>
    </source>
</reference>